<evidence type="ECO:0000256" key="5">
    <source>
        <dbReference type="PROSITE-ProRule" id="PRU10100"/>
    </source>
</evidence>
<dbReference type="InterPro" id="IPR041725">
    <property type="entry name" value="L-asparaginase_I"/>
</dbReference>
<dbReference type="InterPro" id="IPR006034">
    <property type="entry name" value="Asparaginase/glutaminase-like"/>
</dbReference>
<feature type="active site" evidence="4">
    <location>
        <position position="13"/>
    </location>
</feature>
<keyword evidence="9" id="KW-1185">Reference proteome</keyword>
<evidence type="ECO:0000256" key="3">
    <source>
        <dbReference type="PIRSR" id="PIRSR001220-2"/>
    </source>
</evidence>
<evidence type="ECO:0000313" key="8">
    <source>
        <dbReference type="EMBL" id="PYF84422.1"/>
    </source>
</evidence>
<dbReference type="InterPro" id="IPR027474">
    <property type="entry name" value="L-asparaginase_N"/>
</dbReference>
<evidence type="ECO:0000256" key="1">
    <source>
        <dbReference type="ARBA" id="ARBA00010518"/>
    </source>
</evidence>
<dbReference type="InterPro" id="IPR037152">
    <property type="entry name" value="L-asparaginase_N_sf"/>
</dbReference>
<evidence type="ECO:0000313" key="9">
    <source>
        <dbReference type="Proteomes" id="UP000247551"/>
    </source>
</evidence>
<name>A0A318V6I9_9GAMM</name>
<dbReference type="PANTHER" id="PTHR11707">
    <property type="entry name" value="L-ASPARAGINASE"/>
    <property type="match status" value="1"/>
</dbReference>
<evidence type="ECO:0000259" key="7">
    <source>
        <dbReference type="Pfam" id="PF17763"/>
    </source>
</evidence>
<dbReference type="PROSITE" id="PS00917">
    <property type="entry name" value="ASN_GLN_ASE_2"/>
    <property type="match status" value="1"/>
</dbReference>
<comment type="caution">
    <text evidence="8">The sequence shown here is derived from an EMBL/GenBank/DDBJ whole genome shotgun (WGS) entry which is preliminary data.</text>
</comment>
<dbReference type="Pfam" id="PF00710">
    <property type="entry name" value="Asparaginase"/>
    <property type="match status" value="1"/>
</dbReference>
<dbReference type="PANTHER" id="PTHR11707:SF28">
    <property type="entry name" value="60 KDA LYSOPHOSPHOLIPASE"/>
    <property type="match status" value="1"/>
</dbReference>
<comment type="similarity">
    <text evidence="1">Belongs to the asparaginase 1 family.</text>
</comment>
<dbReference type="Gene3D" id="3.40.50.40">
    <property type="match status" value="1"/>
</dbReference>
<accession>A0A318V6I9</accession>
<dbReference type="PRINTS" id="PR00139">
    <property type="entry name" value="ASNGLNASE"/>
</dbReference>
<feature type="active site" evidence="5">
    <location>
        <position position="89"/>
    </location>
</feature>
<reference evidence="8 9" key="1">
    <citation type="submission" date="2018-06" db="EMBL/GenBank/DDBJ databases">
        <title>Genomic Encyclopedia of Type Strains, Phase III (KMG-III): the genomes of soil and plant-associated and newly described type strains.</title>
        <authorList>
            <person name="Whitman W."/>
        </authorList>
    </citation>
    <scope>NUCLEOTIDE SEQUENCE [LARGE SCALE GENOMIC DNA]</scope>
    <source>
        <strain evidence="8 9">CECT 7730</strain>
    </source>
</reference>
<dbReference type="PIRSF" id="PIRSF500176">
    <property type="entry name" value="L_ASNase"/>
    <property type="match status" value="1"/>
</dbReference>
<dbReference type="SFLD" id="SFLDS00057">
    <property type="entry name" value="Glutaminase/Asparaginase"/>
    <property type="match status" value="1"/>
</dbReference>
<feature type="active site" description="O-isoaspartyl threonine intermediate" evidence="2">
    <location>
        <position position="13"/>
    </location>
</feature>
<dbReference type="InterPro" id="IPR020827">
    <property type="entry name" value="Asparaginase/glutaminase_AS1"/>
</dbReference>
<protein>
    <submittedName>
        <fullName evidence="8">L-asparaginase</fullName>
    </submittedName>
</protein>
<dbReference type="GO" id="GO:0004067">
    <property type="term" value="F:asparaginase activity"/>
    <property type="evidence" value="ECO:0007669"/>
    <property type="project" value="UniProtKB-UniRule"/>
</dbReference>
<dbReference type="PROSITE" id="PS51732">
    <property type="entry name" value="ASN_GLN_ASE_3"/>
    <property type="match status" value="1"/>
</dbReference>
<dbReference type="EMBL" id="QKLW01000001">
    <property type="protein sequence ID" value="PYF84422.1"/>
    <property type="molecule type" value="Genomic_DNA"/>
</dbReference>
<feature type="domain" description="L-asparaginase N-terminal" evidence="6">
    <location>
        <begin position="4"/>
        <end position="188"/>
    </location>
</feature>
<dbReference type="PIRSF" id="PIRSF001220">
    <property type="entry name" value="L-ASNase_gatD"/>
    <property type="match status" value="1"/>
</dbReference>
<evidence type="ECO:0000259" key="6">
    <source>
        <dbReference type="Pfam" id="PF00710"/>
    </source>
</evidence>
<proteinExistence type="inferred from homology"/>
<organism evidence="8 9">
    <name type="scientific">Marinomonas alcarazii</name>
    <dbReference type="NCBI Taxonomy" id="491949"/>
    <lineage>
        <taxon>Bacteria</taxon>
        <taxon>Pseudomonadati</taxon>
        <taxon>Pseudomonadota</taxon>
        <taxon>Gammaproteobacteria</taxon>
        <taxon>Oceanospirillales</taxon>
        <taxon>Oceanospirillaceae</taxon>
        <taxon>Marinomonas</taxon>
    </lineage>
</organism>
<dbReference type="Pfam" id="PF17763">
    <property type="entry name" value="Asparaginase_C"/>
    <property type="match status" value="1"/>
</dbReference>
<dbReference type="CDD" id="cd08963">
    <property type="entry name" value="L-asparaginase_I"/>
    <property type="match status" value="1"/>
</dbReference>
<evidence type="ECO:0000256" key="2">
    <source>
        <dbReference type="PIRSR" id="PIRSR001220-1"/>
    </source>
</evidence>
<feature type="domain" description="Asparaginase/glutaminase C-terminal" evidence="7">
    <location>
        <begin position="219"/>
        <end position="327"/>
    </location>
</feature>
<feature type="binding site" evidence="3">
    <location>
        <position position="58"/>
    </location>
    <ligand>
        <name>substrate</name>
    </ligand>
</feature>
<feature type="binding site" evidence="3">
    <location>
        <begin position="89"/>
        <end position="90"/>
    </location>
    <ligand>
        <name>substrate</name>
    </ligand>
</feature>
<sequence>MSAQVLILYTGGTIGMVQTEQGLAPASGLQERIEMALGASINTLPSFEVLEISPLIDSANITPKHWTKLVSILATHWQDYDGFIILHGTDTMAYTASALSFMLGACTKNIILTGSQIPLGMNRSDASSNLEAALSLAVSHKIPDVSLVFAGKLMRGSRIQKVSSHCIEAFHTPNDDLLGKLDIEMRLYPDRMIKSKEDDTKNPATSIENNIVSFKTGAVGIITLHPSQPTAIYQSLLDDEDCKAIVLLTYGAGNVPDQNPAFLSFLTEAMLRKKSVVNLTQCLHGGVSQGAYAAGSILSSMNVLSGRDMTLEAAFCKLHWLIAKGENYYGILEKWNTNYCGEFSSL</sequence>
<dbReference type="PROSITE" id="PS00144">
    <property type="entry name" value="ASN_GLN_ASE_1"/>
    <property type="match status" value="1"/>
</dbReference>
<dbReference type="Proteomes" id="UP000247551">
    <property type="component" value="Unassembled WGS sequence"/>
</dbReference>
<dbReference type="InterPro" id="IPR040919">
    <property type="entry name" value="Asparaginase_C"/>
</dbReference>
<dbReference type="SUPFAM" id="SSF53774">
    <property type="entry name" value="Glutaminase/Asparaginase"/>
    <property type="match status" value="1"/>
</dbReference>
<dbReference type="SMART" id="SM00870">
    <property type="entry name" value="Asparaginase"/>
    <property type="match status" value="1"/>
</dbReference>
<evidence type="ECO:0000256" key="4">
    <source>
        <dbReference type="PROSITE-ProRule" id="PRU10099"/>
    </source>
</evidence>
<dbReference type="InterPro" id="IPR036152">
    <property type="entry name" value="Asp/glu_Ase-like_sf"/>
</dbReference>
<dbReference type="RefSeq" id="WP_110571865.1">
    <property type="nucleotide sequence ID" value="NZ_QKLW01000001.1"/>
</dbReference>
<dbReference type="GO" id="GO:0006520">
    <property type="term" value="P:amino acid metabolic process"/>
    <property type="evidence" value="ECO:0007669"/>
    <property type="project" value="InterPro"/>
</dbReference>
<dbReference type="InterPro" id="IPR027473">
    <property type="entry name" value="L-asparaginase_C"/>
</dbReference>
<dbReference type="AlphaFoldDB" id="A0A318V6I9"/>
<gene>
    <name evidence="8" type="ORF">DFP75_101447</name>
</gene>
<dbReference type="Gene3D" id="3.40.50.1170">
    <property type="entry name" value="L-asparaginase, N-terminal domain"/>
    <property type="match status" value="1"/>
</dbReference>
<dbReference type="InterPro" id="IPR027475">
    <property type="entry name" value="Asparaginase/glutaminase_AS2"/>
</dbReference>